<dbReference type="Proteomes" id="UP000614915">
    <property type="component" value="Unassembled WGS sequence"/>
</dbReference>
<gene>
    <name evidence="1" type="ORF">IW248_005203</name>
</gene>
<dbReference type="EMBL" id="JADOTX010000001">
    <property type="protein sequence ID" value="MBG6068916.1"/>
    <property type="molecule type" value="Genomic_DNA"/>
</dbReference>
<evidence type="ECO:0000313" key="1">
    <source>
        <dbReference type="EMBL" id="MBG6068916.1"/>
    </source>
</evidence>
<organism evidence="1 2">
    <name type="scientific">Micromonospora ureilytica</name>
    <dbReference type="NCBI Taxonomy" id="709868"/>
    <lineage>
        <taxon>Bacteria</taxon>
        <taxon>Bacillati</taxon>
        <taxon>Actinomycetota</taxon>
        <taxon>Actinomycetes</taxon>
        <taxon>Micromonosporales</taxon>
        <taxon>Micromonosporaceae</taxon>
        <taxon>Micromonospora</taxon>
    </lineage>
</organism>
<reference evidence="1 2" key="1">
    <citation type="submission" date="2020-11" db="EMBL/GenBank/DDBJ databases">
        <title>Sequencing the genomes of 1000 actinobacteria strains.</title>
        <authorList>
            <person name="Klenk H.-P."/>
        </authorList>
    </citation>
    <scope>NUCLEOTIDE SEQUENCE [LARGE SCALE GENOMIC DNA]</scope>
    <source>
        <strain evidence="1 2">DSM 101692</strain>
    </source>
</reference>
<sequence length="58" mass="6626">MMWPFNLLRRRARRLAVPAPLRAIGPAIQQAEQEAARARLLAQARRRSTEYRNGGVGR</sequence>
<protein>
    <submittedName>
        <fullName evidence="1">Uncharacterized protein</fullName>
    </submittedName>
</protein>
<name>A0ABS0JPD3_9ACTN</name>
<accession>A0ABS0JPD3</accession>
<comment type="caution">
    <text evidence="1">The sequence shown here is derived from an EMBL/GenBank/DDBJ whole genome shotgun (WGS) entry which is preliminary data.</text>
</comment>
<evidence type="ECO:0000313" key="2">
    <source>
        <dbReference type="Proteomes" id="UP000614915"/>
    </source>
</evidence>
<proteinExistence type="predicted"/>
<keyword evidence="2" id="KW-1185">Reference proteome</keyword>